<organism evidence="2 3">
    <name type="scientific">Pristionchus fissidentatus</name>
    <dbReference type="NCBI Taxonomy" id="1538716"/>
    <lineage>
        <taxon>Eukaryota</taxon>
        <taxon>Metazoa</taxon>
        <taxon>Ecdysozoa</taxon>
        <taxon>Nematoda</taxon>
        <taxon>Chromadorea</taxon>
        <taxon>Rhabditida</taxon>
        <taxon>Rhabditina</taxon>
        <taxon>Diplogasteromorpha</taxon>
        <taxon>Diplogasteroidea</taxon>
        <taxon>Neodiplogasteridae</taxon>
        <taxon>Pristionchus</taxon>
    </lineage>
</organism>
<keyword evidence="1" id="KW-1133">Transmembrane helix</keyword>
<evidence type="ECO:0000313" key="3">
    <source>
        <dbReference type="Proteomes" id="UP001432322"/>
    </source>
</evidence>
<evidence type="ECO:0000313" key="2">
    <source>
        <dbReference type="EMBL" id="GMT08963.1"/>
    </source>
</evidence>
<accession>A0AAV5US11</accession>
<evidence type="ECO:0000256" key="1">
    <source>
        <dbReference type="SAM" id="Phobius"/>
    </source>
</evidence>
<comment type="caution">
    <text evidence="2">The sequence shown here is derived from an EMBL/GenBank/DDBJ whole genome shotgun (WGS) entry which is preliminary data.</text>
</comment>
<feature type="transmembrane region" description="Helical" evidence="1">
    <location>
        <begin position="48"/>
        <end position="68"/>
    </location>
</feature>
<keyword evidence="3" id="KW-1185">Reference proteome</keyword>
<dbReference type="AlphaFoldDB" id="A0AAV5US11"/>
<proteinExistence type="predicted"/>
<protein>
    <recommendedName>
        <fullName evidence="4">G protein-coupled receptor</fullName>
    </recommendedName>
</protein>
<feature type="non-terminal residue" evidence="2">
    <location>
        <position position="83"/>
    </location>
</feature>
<dbReference type="EMBL" id="BTSY01000001">
    <property type="protein sequence ID" value="GMT08963.1"/>
    <property type="molecule type" value="Genomic_DNA"/>
</dbReference>
<evidence type="ECO:0008006" key="4">
    <source>
        <dbReference type="Google" id="ProtNLM"/>
    </source>
</evidence>
<keyword evidence="1" id="KW-0812">Transmembrane</keyword>
<feature type="transmembrane region" description="Helical" evidence="1">
    <location>
        <begin position="12"/>
        <end position="28"/>
    </location>
</feature>
<sequence>RSIILTMKRSSAFYLIGVLWSCTLVYKWRGTYNNSSTYFQFNTPKIGARFNLMPFTMSNGAVLRKLLLKDRSLWRLRRLACHA</sequence>
<gene>
    <name evidence="2" type="ORF">PFISCL1PPCAC_260</name>
</gene>
<dbReference type="Proteomes" id="UP001432322">
    <property type="component" value="Unassembled WGS sequence"/>
</dbReference>
<name>A0AAV5US11_9BILA</name>
<feature type="non-terminal residue" evidence="2">
    <location>
        <position position="1"/>
    </location>
</feature>
<reference evidence="2" key="1">
    <citation type="submission" date="2023-10" db="EMBL/GenBank/DDBJ databases">
        <title>Genome assembly of Pristionchus species.</title>
        <authorList>
            <person name="Yoshida K."/>
            <person name="Sommer R.J."/>
        </authorList>
    </citation>
    <scope>NUCLEOTIDE SEQUENCE</scope>
    <source>
        <strain evidence="2">RS5133</strain>
    </source>
</reference>
<keyword evidence="1" id="KW-0472">Membrane</keyword>